<dbReference type="PRINTS" id="PR01161">
    <property type="entry name" value="TUBULIN"/>
</dbReference>
<evidence type="ECO:0000259" key="17">
    <source>
        <dbReference type="SMART" id="SM00864"/>
    </source>
</evidence>
<reference evidence="18 19" key="1">
    <citation type="submission" date="2019-03" db="EMBL/GenBank/DDBJ databases">
        <title>First draft genome of Liparis tanakae, snailfish: a comprehensive survey of snailfish specific genes.</title>
        <authorList>
            <person name="Kim W."/>
            <person name="Song I."/>
            <person name="Jeong J.-H."/>
            <person name="Kim D."/>
            <person name="Kim S."/>
            <person name="Ryu S."/>
            <person name="Song J.Y."/>
            <person name="Lee S.K."/>
        </authorList>
    </citation>
    <scope>NUCLEOTIDE SEQUENCE [LARGE SCALE GENOMIC DNA]</scope>
    <source>
        <tissue evidence="18">Muscle</tissue>
    </source>
</reference>
<feature type="domain" description="Tubulin/FtsZ GTPase" evidence="17">
    <location>
        <begin position="40"/>
        <end position="240"/>
    </location>
</feature>
<keyword evidence="11" id="KW-0206">Cytoskeleton</keyword>
<evidence type="ECO:0000313" key="18">
    <source>
        <dbReference type="EMBL" id="TNN69797.1"/>
    </source>
</evidence>
<dbReference type="SUPFAM" id="SSF52490">
    <property type="entry name" value="Tubulin nucleotide-binding domain-like"/>
    <property type="match status" value="1"/>
</dbReference>
<dbReference type="PROSITE" id="PS00227">
    <property type="entry name" value="TUBULIN"/>
    <property type="match status" value="1"/>
</dbReference>
<evidence type="ECO:0000256" key="6">
    <source>
        <dbReference type="ARBA" id="ARBA00022490"/>
    </source>
</evidence>
<evidence type="ECO:0000256" key="1">
    <source>
        <dbReference type="ARBA" id="ARBA00004114"/>
    </source>
</evidence>
<dbReference type="FunFam" id="3.40.50.1440:FF:000021">
    <property type="entry name" value="Tubulin delta chain"/>
    <property type="match status" value="1"/>
</dbReference>
<dbReference type="GO" id="GO:0005525">
    <property type="term" value="F:GTP binding"/>
    <property type="evidence" value="ECO:0007669"/>
    <property type="project" value="UniProtKB-UniRule"/>
</dbReference>
<evidence type="ECO:0000256" key="12">
    <source>
        <dbReference type="ARBA" id="ARBA00023242"/>
    </source>
</evidence>
<dbReference type="SMART" id="SM00864">
    <property type="entry name" value="Tubulin"/>
    <property type="match status" value="1"/>
</dbReference>
<evidence type="ECO:0000256" key="8">
    <source>
        <dbReference type="ARBA" id="ARBA00022741"/>
    </source>
</evidence>
<evidence type="ECO:0000313" key="19">
    <source>
        <dbReference type="Proteomes" id="UP000314294"/>
    </source>
</evidence>
<comment type="caution">
    <text evidence="18">The sequence shown here is derived from an EMBL/GenBank/DDBJ whole genome shotgun (WGS) entry which is preliminary data.</text>
</comment>
<dbReference type="Proteomes" id="UP000314294">
    <property type="component" value="Unassembled WGS sequence"/>
</dbReference>
<comment type="subcellular location">
    <subcellularLocation>
        <location evidence="3">Cell projection</location>
        <location evidence="3">Cilium</location>
    </subcellularLocation>
    <subcellularLocation>
        <location evidence="1">Cytoplasm</location>
        <location evidence="1">Cytoskeleton</location>
        <location evidence="1">Microtubule organizing center</location>
        <location evidence="1">Centrosome</location>
        <location evidence="1">Centriole</location>
    </subcellularLocation>
    <subcellularLocation>
        <location evidence="2">Nucleus</location>
    </subcellularLocation>
</comment>
<evidence type="ECO:0000256" key="5">
    <source>
        <dbReference type="ARBA" id="ARBA00014184"/>
    </source>
</evidence>
<keyword evidence="12" id="KW-0539">Nucleus</keyword>
<dbReference type="InterPro" id="IPR002967">
    <property type="entry name" value="Delta_tubulin"/>
</dbReference>
<dbReference type="GO" id="GO:0005814">
    <property type="term" value="C:centriole"/>
    <property type="evidence" value="ECO:0007669"/>
    <property type="project" value="UniProtKB-SubCell"/>
</dbReference>
<dbReference type="CDD" id="cd02189">
    <property type="entry name" value="delta_zeta_tubulin-like"/>
    <property type="match status" value="1"/>
</dbReference>
<dbReference type="PANTHER" id="PTHR11588">
    <property type="entry name" value="TUBULIN"/>
    <property type="match status" value="1"/>
</dbReference>
<keyword evidence="19" id="KW-1185">Reference proteome</keyword>
<sequence length="453" mass="50400">MSIVTVQLGQCGNQVGYELFDVLCGDALEGQRRVYSAAGCERFFHQTTRGELVARAVLIDMEPKVINQSMSRASRSGMWSYGETAHFSQKQGSGNNWANGYCVHGPRHRDAVEELVRREVERCDRLAGLMAMMSVAGGTGSGVGTYVTQCLRDIYPKSFILNHLTWPYGTGEVIVQNYNSVLTLAHLYQLSDAILVHENDTVHKICAQLLNIKHISFGDVNRVIAHQLGSVLQPALTADSRGLYGRNPLGELVSALACHPEYKLLSMCTVPQVPSVSMAYSTFNWPSVLKHLRQMLISNTKMEEGKLYRIQSQLSIDWQVRPPAGSERTRSLSGSGFNRSLANLLVLRGKDVYSAETGGFEDPALYTSWLSPGEAFNSWKSPVPFNKYEKCATLVSNSQALLRPLDDMVGKAWNMFASRAYIHQYIKFGISEEDFLDGFTCIEQVISSYSQLH</sequence>
<keyword evidence="9" id="KW-0970">Cilium biogenesis/degradation</keyword>
<dbReference type="Pfam" id="PF00091">
    <property type="entry name" value="Tubulin"/>
    <property type="match status" value="1"/>
</dbReference>
<keyword evidence="13" id="KW-0966">Cell projection</keyword>
<dbReference type="InterPro" id="IPR003008">
    <property type="entry name" value="Tubulin_FtsZ_GTPase"/>
</dbReference>
<evidence type="ECO:0000256" key="3">
    <source>
        <dbReference type="ARBA" id="ARBA00004138"/>
    </source>
</evidence>
<organism evidence="18 19">
    <name type="scientific">Liparis tanakae</name>
    <name type="common">Tanaka's snailfish</name>
    <dbReference type="NCBI Taxonomy" id="230148"/>
    <lineage>
        <taxon>Eukaryota</taxon>
        <taxon>Metazoa</taxon>
        <taxon>Chordata</taxon>
        <taxon>Craniata</taxon>
        <taxon>Vertebrata</taxon>
        <taxon>Euteleostomi</taxon>
        <taxon>Actinopterygii</taxon>
        <taxon>Neopterygii</taxon>
        <taxon>Teleostei</taxon>
        <taxon>Neoteleostei</taxon>
        <taxon>Acanthomorphata</taxon>
        <taxon>Eupercaria</taxon>
        <taxon>Perciformes</taxon>
        <taxon>Cottioidei</taxon>
        <taxon>Cottales</taxon>
        <taxon>Liparidae</taxon>
        <taxon>Liparis</taxon>
    </lineage>
</organism>
<dbReference type="InterPro" id="IPR000217">
    <property type="entry name" value="Tubulin"/>
</dbReference>
<name>A0A4Z2HVR9_9TELE</name>
<gene>
    <name evidence="18" type="primary">tubd1</name>
    <name evidence="18" type="ORF">EYF80_020029</name>
</gene>
<keyword evidence="6" id="KW-0963">Cytoplasm</keyword>
<keyword evidence="10 16" id="KW-0342">GTP-binding</keyword>
<accession>A0A4Z2HVR9</accession>
<dbReference type="GO" id="GO:0007017">
    <property type="term" value="P:microtubule-based process"/>
    <property type="evidence" value="ECO:0007669"/>
    <property type="project" value="InterPro"/>
</dbReference>
<dbReference type="GO" id="GO:0005634">
    <property type="term" value="C:nucleus"/>
    <property type="evidence" value="ECO:0007669"/>
    <property type="project" value="UniProtKB-SubCell"/>
</dbReference>
<evidence type="ECO:0000256" key="4">
    <source>
        <dbReference type="ARBA" id="ARBA00009636"/>
    </source>
</evidence>
<evidence type="ECO:0000256" key="7">
    <source>
        <dbReference type="ARBA" id="ARBA00022701"/>
    </source>
</evidence>
<dbReference type="PRINTS" id="PR01224">
    <property type="entry name" value="DELTATUBULIN"/>
</dbReference>
<dbReference type="EMBL" id="SRLO01000171">
    <property type="protein sequence ID" value="TNN69797.1"/>
    <property type="molecule type" value="Genomic_DNA"/>
</dbReference>
<dbReference type="GO" id="GO:0005200">
    <property type="term" value="F:structural constituent of cytoskeleton"/>
    <property type="evidence" value="ECO:0007669"/>
    <property type="project" value="InterPro"/>
</dbReference>
<dbReference type="InterPro" id="IPR036525">
    <property type="entry name" value="Tubulin/FtsZ_GTPase_sf"/>
</dbReference>
<keyword evidence="7 16" id="KW-0493">Microtubule</keyword>
<dbReference type="SUPFAM" id="SSF55307">
    <property type="entry name" value="Tubulin C-terminal domain-like"/>
    <property type="match status" value="1"/>
</dbReference>
<dbReference type="Gene3D" id="3.40.50.1440">
    <property type="entry name" value="Tubulin/FtsZ, GTPase domain"/>
    <property type="match status" value="1"/>
</dbReference>
<evidence type="ECO:0000256" key="10">
    <source>
        <dbReference type="ARBA" id="ARBA00023134"/>
    </source>
</evidence>
<dbReference type="OrthoDB" id="10250004at2759"/>
<keyword evidence="8 16" id="KW-0547">Nucleotide-binding</keyword>
<evidence type="ECO:0000256" key="11">
    <source>
        <dbReference type="ARBA" id="ARBA00023212"/>
    </source>
</evidence>
<evidence type="ECO:0000256" key="15">
    <source>
        <dbReference type="ARBA" id="ARBA00046149"/>
    </source>
</evidence>
<dbReference type="AlphaFoldDB" id="A0A4Z2HVR9"/>
<dbReference type="GO" id="GO:0005929">
    <property type="term" value="C:cilium"/>
    <property type="evidence" value="ECO:0007669"/>
    <property type="project" value="UniProtKB-SubCell"/>
</dbReference>
<evidence type="ECO:0000256" key="9">
    <source>
        <dbReference type="ARBA" id="ARBA00022794"/>
    </source>
</evidence>
<dbReference type="GO" id="GO:0005874">
    <property type="term" value="C:microtubule"/>
    <property type="evidence" value="ECO:0007669"/>
    <property type="project" value="UniProtKB-KW"/>
</dbReference>
<evidence type="ECO:0000256" key="14">
    <source>
        <dbReference type="ARBA" id="ARBA00030594"/>
    </source>
</evidence>
<dbReference type="InterPro" id="IPR008280">
    <property type="entry name" value="Tub_FtsZ_C"/>
</dbReference>
<dbReference type="GO" id="GO:0030030">
    <property type="term" value="P:cell projection organization"/>
    <property type="evidence" value="ECO:0007669"/>
    <property type="project" value="UniProtKB-KW"/>
</dbReference>
<comment type="function">
    <text evidence="15">Acts as a positive regulator of hedgehog signaling and regulates ciliary function.</text>
</comment>
<dbReference type="InterPro" id="IPR017975">
    <property type="entry name" value="Tubulin_CS"/>
</dbReference>
<proteinExistence type="inferred from homology"/>
<evidence type="ECO:0000256" key="2">
    <source>
        <dbReference type="ARBA" id="ARBA00004123"/>
    </source>
</evidence>
<evidence type="ECO:0000256" key="16">
    <source>
        <dbReference type="RuleBase" id="RU000352"/>
    </source>
</evidence>
<protein>
    <recommendedName>
        <fullName evidence="5">Tubulin delta chain</fullName>
    </recommendedName>
    <alternativeName>
        <fullName evidence="14">Delta-tubulin</fullName>
    </alternativeName>
</protein>
<evidence type="ECO:0000256" key="13">
    <source>
        <dbReference type="ARBA" id="ARBA00023273"/>
    </source>
</evidence>
<comment type="similarity">
    <text evidence="4 16">Belongs to the tubulin family.</text>
</comment>